<dbReference type="PANTHER" id="PTHR48104">
    <property type="entry name" value="METACASPASE-4"/>
    <property type="match status" value="1"/>
</dbReference>
<protein>
    <recommendedName>
        <fullName evidence="2">Peptidase C14 caspase domain-containing protein</fullName>
    </recommendedName>
</protein>
<organism evidence="3 4">
    <name type="scientific">Mycena albidolilacea</name>
    <dbReference type="NCBI Taxonomy" id="1033008"/>
    <lineage>
        <taxon>Eukaryota</taxon>
        <taxon>Fungi</taxon>
        <taxon>Dikarya</taxon>
        <taxon>Basidiomycota</taxon>
        <taxon>Agaricomycotina</taxon>
        <taxon>Agaricomycetes</taxon>
        <taxon>Agaricomycetidae</taxon>
        <taxon>Agaricales</taxon>
        <taxon>Marasmiineae</taxon>
        <taxon>Mycenaceae</taxon>
        <taxon>Mycena</taxon>
    </lineage>
</organism>
<name>A0AAD6ZTP5_9AGAR</name>
<dbReference type="GO" id="GO:0005737">
    <property type="term" value="C:cytoplasm"/>
    <property type="evidence" value="ECO:0007669"/>
    <property type="project" value="TreeGrafter"/>
</dbReference>
<evidence type="ECO:0000259" key="2">
    <source>
        <dbReference type="Pfam" id="PF00656"/>
    </source>
</evidence>
<dbReference type="AlphaFoldDB" id="A0AAD6ZTP5"/>
<comment type="similarity">
    <text evidence="1">Belongs to the peptidase C14B family.</text>
</comment>
<dbReference type="Proteomes" id="UP001218218">
    <property type="component" value="Unassembled WGS sequence"/>
</dbReference>
<dbReference type="PANTHER" id="PTHR48104:SF30">
    <property type="entry name" value="METACASPASE-1"/>
    <property type="match status" value="1"/>
</dbReference>
<dbReference type="EMBL" id="JARIHO010000029">
    <property type="protein sequence ID" value="KAJ7337422.1"/>
    <property type="molecule type" value="Genomic_DNA"/>
</dbReference>
<dbReference type="Pfam" id="PF00656">
    <property type="entry name" value="Peptidase_C14"/>
    <property type="match status" value="1"/>
</dbReference>
<dbReference type="GO" id="GO:0006508">
    <property type="term" value="P:proteolysis"/>
    <property type="evidence" value="ECO:0007669"/>
    <property type="project" value="InterPro"/>
</dbReference>
<comment type="caution">
    <text evidence="3">The sequence shown here is derived from an EMBL/GenBank/DDBJ whole genome shotgun (WGS) entry which is preliminary data.</text>
</comment>
<keyword evidence="4" id="KW-1185">Reference proteome</keyword>
<evidence type="ECO:0000256" key="1">
    <source>
        <dbReference type="ARBA" id="ARBA00009005"/>
    </source>
</evidence>
<dbReference type="Gene3D" id="3.40.50.1460">
    <property type="match status" value="1"/>
</dbReference>
<accession>A0AAD6ZTP5</accession>
<gene>
    <name evidence="3" type="ORF">DFH08DRAFT_253400</name>
</gene>
<dbReference type="InterPro" id="IPR050452">
    <property type="entry name" value="Metacaspase"/>
</dbReference>
<proteinExistence type="inferred from homology"/>
<sequence length="401" mass="44474">MEQPIRVFGLVIGIDKYKSGAVWNLESCVDDAQKVQRWLRKDLKVPKDQICMLLDKHATKENIEKNFSRHLVHNANIQRGDAIVIYFAGHGSTVPAPDSWFHEGSVGGTSEVMCSYDFGHRGVAGISDRSLQSMLEELSTAKGDNIAVILDSCFAPLQSPSNIRDRRNTRWTPSDKVVTSQDLVPGLWPTANPRAYPRGVGFCNTTNSTYTLLAACSPGEKAVEGKDGGKFTSAFLETARETPLHSASYVSLLKHIRPKIGEGQRPLFVGANAKRPVFDAVPFLPDQAYYQTDPVHDPKMLRIGLGAVHGVVEGTEFSVHGHNYRGSCNPPIAHVSVTDVYPTWSFGYTTHYVPSGCWAQIKRWNNRGGFRLQSKRSLSIPRPSRASLRSVGRSLFHRSKW</sequence>
<evidence type="ECO:0000313" key="3">
    <source>
        <dbReference type="EMBL" id="KAJ7337422.1"/>
    </source>
</evidence>
<evidence type="ECO:0000313" key="4">
    <source>
        <dbReference type="Proteomes" id="UP001218218"/>
    </source>
</evidence>
<feature type="domain" description="Peptidase C14 caspase" evidence="2">
    <location>
        <begin position="10"/>
        <end position="269"/>
    </location>
</feature>
<dbReference type="GO" id="GO:0004197">
    <property type="term" value="F:cysteine-type endopeptidase activity"/>
    <property type="evidence" value="ECO:0007669"/>
    <property type="project" value="InterPro"/>
</dbReference>
<dbReference type="InterPro" id="IPR011600">
    <property type="entry name" value="Pept_C14_caspase"/>
</dbReference>
<reference evidence="3" key="1">
    <citation type="submission" date="2023-03" db="EMBL/GenBank/DDBJ databases">
        <title>Massive genome expansion in bonnet fungi (Mycena s.s.) driven by repeated elements and novel gene families across ecological guilds.</title>
        <authorList>
            <consortium name="Lawrence Berkeley National Laboratory"/>
            <person name="Harder C.B."/>
            <person name="Miyauchi S."/>
            <person name="Viragh M."/>
            <person name="Kuo A."/>
            <person name="Thoen E."/>
            <person name="Andreopoulos B."/>
            <person name="Lu D."/>
            <person name="Skrede I."/>
            <person name="Drula E."/>
            <person name="Henrissat B."/>
            <person name="Morin E."/>
            <person name="Kohler A."/>
            <person name="Barry K."/>
            <person name="LaButti K."/>
            <person name="Morin E."/>
            <person name="Salamov A."/>
            <person name="Lipzen A."/>
            <person name="Mereny Z."/>
            <person name="Hegedus B."/>
            <person name="Baldrian P."/>
            <person name="Stursova M."/>
            <person name="Weitz H."/>
            <person name="Taylor A."/>
            <person name="Grigoriev I.V."/>
            <person name="Nagy L.G."/>
            <person name="Martin F."/>
            <person name="Kauserud H."/>
        </authorList>
    </citation>
    <scope>NUCLEOTIDE SEQUENCE</scope>
    <source>
        <strain evidence="3">CBHHK002</strain>
    </source>
</reference>